<dbReference type="InterPro" id="IPR001387">
    <property type="entry name" value="Cro/C1-type_HTH"/>
</dbReference>
<reference evidence="2 3" key="1">
    <citation type="submission" date="2018-11" db="EMBL/GenBank/DDBJ databases">
        <title>The genome draft of YIM 96095.</title>
        <authorList>
            <person name="Tang S.-K."/>
            <person name="Chunyu W.-X."/>
            <person name="Feng Y.-Z."/>
        </authorList>
    </citation>
    <scope>NUCLEOTIDE SEQUENCE [LARGE SCALE GENOMIC DNA]</scope>
    <source>
        <strain evidence="2 3">YIM 96095</strain>
    </source>
</reference>
<dbReference type="Pfam" id="PF19054">
    <property type="entry name" value="DUF5753"/>
    <property type="match status" value="1"/>
</dbReference>
<dbReference type="EMBL" id="RJMB01000002">
    <property type="protein sequence ID" value="RNL86865.1"/>
    <property type="molecule type" value="Genomic_DNA"/>
</dbReference>
<dbReference type="AlphaFoldDB" id="A0A3N0EG81"/>
<gene>
    <name evidence="2" type="ORF">EFW17_03065</name>
</gene>
<dbReference type="Proteomes" id="UP000269198">
    <property type="component" value="Unassembled WGS sequence"/>
</dbReference>
<dbReference type="SMART" id="SM00530">
    <property type="entry name" value="HTH_XRE"/>
    <property type="match status" value="1"/>
</dbReference>
<dbReference type="GO" id="GO:0003677">
    <property type="term" value="F:DNA binding"/>
    <property type="evidence" value="ECO:0007669"/>
    <property type="project" value="InterPro"/>
</dbReference>
<dbReference type="Gene3D" id="1.10.260.40">
    <property type="entry name" value="lambda repressor-like DNA-binding domains"/>
    <property type="match status" value="1"/>
</dbReference>
<dbReference type="SUPFAM" id="SSF47413">
    <property type="entry name" value="lambda repressor-like DNA-binding domains"/>
    <property type="match status" value="1"/>
</dbReference>
<dbReference type="PROSITE" id="PS50943">
    <property type="entry name" value="HTH_CROC1"/>
    <property type="match status" value="1"/>
</dbReference>
<comment type="caution">
    <text evidence="2">The sequence shown here is derived from an EMBL/GenBank/DDBJ whole genome shotgun (WGS) entry which is preliminary data.</text>
</comment>
<proteinExistence type="predicted"/>
<evidence type="ECO:0000313" key="3">
    <source>
        <dbReference type="Proteomes" id="UP000269198"/>
    </source>
</evidence>
<organism evidence="2 3">
    <name type="scientific">Halostreptopolyspora alba</name>
    <dbReference type="NCBI Taxonomy" id="2487137"/>
    <lineage>
        <taxon>Bacteria</taxon>
        <taxon>Bacillati</taxon>
        <taxon>Actinomycetota</taxon>
        <taxon>Actinomycetes</taxon>
        <taxon>Streptosporangiales</taxon>
        <taxon>Nocardiopsidaceae</taxon>
        <taxon>Halostreptopolyspora</taxon>
    </lineage>
</organism>
<dbReference type="Pfam" id="PF13560">
    <property type="entry name" value="HTH_31"/>
    <property type="match status" value="1"/>
</dbReference>
<dbReference type="InterPro" id="IPR043917">
    <property type="entry name" value="DUF5753"/>
</dbReference>
<feature type="domain" description="HTH cro/C1-type" evidence="1">
    <location>
        <begin position="22"/>
        <end position="78"/>
    </location>
</feature>
<dbReference type="InterPro" id="IPR010982">
    <property type="entry name" value="Lambda_DNA-bd_dom_sf"/>
</dbReference>
<protein>
    <submittedName>
        <fullName evidence="2">XRE family transcriptional regulator</fullName>
    </submittedName>
</protein>
<keyword evidence="3" id="KW-1185">Reference proteome</keyword>
<accession>A0A3N0EG81</accession>
<evidence type="ECO:0000313" key="2">
    <source>
        <dbReference type="EMBL" id="RNL86865.1"/>
    </source>
</evidence>
<name>A0A3N0EG81_9ACTN</name>
<dbReference type="CDD" id="cd00093">
    <property type="entry name" value="HTH_XRE"/>
    <property type="match status" value="1"/>
</dbReference>
<evidence type="ECO:0000259" key="1">
    <source>
        <dbReference type="PROSITE" id="PS50943"/>
    </source>
</evidence>
<sequence>MLYSAAMVLNDGERRRRVGREIRRRRERAGLTQAQLARILARAQTTVSAYEKGTRLPNVDDLSSLDQALSTGGALADLWQSLSKDGGDYASWFRDLVSVEADASEVREYQPLAIPGLLQTPGYARAQIRTGRPGETPAEIEEGVRGREQRQKILRAERGPVVSMIVEEHVLRRPIGGSETLKAQLDHLLEAAELPRLTLQAVPMNSEQHYGMDGAFILFKVPGRGQIAYRETRLDASPREDLEAVEEYMSVFGSLSAYALTPSHTRQLIERIRRDVDD</sequence>